<dbReference type="PROSITE" id="PS51192">
    <property type="entry name" value="HELICASE_ATP_BIND_1"/>
    <property type="match status" value="1"/>
</dbReference>
<dbReference type="GO" id="GO:0042255">
    <property type="term" value="P:ribosome assembly"/>
    <property type="evidence" value="ECO:0007669"/>
    <property type="project" value="UniProtKB-ARBA"/>
</dbReference>
<evidence type="ECO:0000256" key="3">
    <source>
        <dbReference type="ARBA" id="ARBA00022741"/>
    </source>
</evidence>
<feature type="region of interest" description="Disordered" evidence="11">
    <location>
        <begin position="376"/>
        <end position="403"/>
    </location>
</feature>
<dbReference type="Gene3D" id="3.40.50.300">
    <property type="entry name" value="P-loop containing nucleotide triphosphate hydrolases"/>
    <property type="match status" value="2"/>
</dbReference>
<dbReference type="PROSITE" id="PS51195">
    <property type="entry name" value="Q_MOTIF"/>
    <property type="match status" value="1"/>
</dbReference>
<comment type="catalytic activity">
    <reaction evidence="8">
        <text>ATP + H2O = ADP + phosphate + H(+)</text>
        <dbReference type="Rhea" id="RHEA:13065"/>
        <dbReference type="ChEBI" id="CHEBI:15377"/>
        <dbReference type="ChEBI" id="CHEBI:15378"/>
        <dbReference type="ChEBI" id="CHEBI:30616"/>
        <dbReference type="ChEBI" id="CHEBI:43474"/>
        <dbReference type="ChEBI" id="CHEBI:456216"/>
        <dbReference type="EC" id="3.6.4.13"/>
    </reaction>
</comment>
<dbReference type="PANTHER" id="PTHR47959">
    <property type="entry name" value="ATP-DEPENDENT RNA HELICASE RHLE-RELATED"/>
    <property type="match status" value="1"/>
</dbReference>
<dbReference type="InterPro" id="IPR027417">
    <property type="entry name" value="P-loop_NTPase"/>
</dbReference>
<dbReference type="InterPro" id="IPR011545">
    <property type="entry name" value="DEAD/DEAH_box_helicase_dom"/>
</dbReference>
<feature type="domain" description="Helicase ATP-binding" evidence="12">
    <location>
        <begin position="32"/>
        <end position="204"/>
    </location>
</feature>
<dbReference type="SMART" id="SM00490">
    <property type="entry name" value="HELICc"/>
    <property type="match status" value="1"/>
</dbReference>
<evidence type="ECO:0000256" key="10">
    <source>
        <dbReference type="PROSITE-ProRule" id="PRU00552"/>
    </source>
</evidence>
<accession>A0AAQ3QTS5</accession>
<dbReference type="GO" id="GO:0003676">
    <property type="term" value="F:nucleic acid binding"/>
    <property type="evidence" value="ECO:0007669"/>
    <property type="project" value="InterPro"/>
</dbReference>
<evidence type="ECO:0000259" key="13">
    <source>
        <dbReference type="PROSITE" id="PS51194"/>
    </source>
</evidence>
<keyword evidence="2" id="KW-0963">Cytoplasm</keyword>
<dbReference type="SMART" id="SM00487">
    <property type="entry name" value="DEXDc"/>
    <property type="match status" value="1"/>
</dbReference>
<dbReference type="Proteomes" id="UP001304300">
    <property type="component" value="Chromosome"/>
</dbReference>
<sequence length="403" mass="44835">MSFDTLGLEPDVLRSVHDKGYSNPTPIQEQAIPIALTGKDLIGSAQTGTGKTAAFCLPALSLLKAHNAEKSPRCLILEPTRELAGQVDDNLELYGKHLDLKVALIHGGVKYGGQEKALEEGADIVVATPGRLLDHMEKGNISLAGIEILILDEVDRMLDMGFIEDVNYMVSQCPKERQTLFFSATVPDPIKKLADTVLTDPASVELGGRRAPAETVDHAIYPVDAIQKFDLLVSMIERMDYDSVLIFTRTKIDADRITRWLKERNHPVVTMHSDRTQAERKAALEGFKSGKYEILVATDIASRGLDISGITHVINYNVPQHCEDYVHRIGRTGRAAKEGEAFTLFSTDETSFLSNIENFIGKTIPRRKWENFHYRNEPLLNSPPPRKRRNRGYSGPGTSFGRR</sequence>
<dbReference type="InterPro" id="IPR001650">
    <property type="entry name" value="Helicase_C-like"/>
</dbReference>
<dbReference type="RefSeq" id="WP_317834125.1">
    <property type="nucleotide sequence ID" value="NZ_CP136920.1"/>
</dbReference>
<keyword evidence="4 15" id="KW-0378">Hydrolase</keyword>
<comment type="similarity">
    <text evidence="7">Belongs to the DEAD box helicase family.</text>
</comment>
<dbReference type="GO" id="GO:0005829">
    <property type="term" value="C:cytosol"/>
    <property type="evidence" value="ECO:0007669"/>
    <property type="project" value="TreeGrafter"/>
</dbReference>
<dbReference type="InterPro" id="IPR044742">
    <property type="entry name" value="DEAD/DEAH_RhlB"/>
</dbReference>
<evidence type="ECO:0000313" key="15">
    <source>
        <dbReference type="EMBL" id="WOO41641.1"/>
    </source>
</evidence>
<dbReference type="EC" id="3.6.4.13" evidence="1"/>
<keyword evidence="16" id="KW-1185">Reference proteome</keyword>
<dbReference type="GO" id="GO:0009266">
    <property type="term" value="P:response to temperature stimulus"/>
    <property type="evidence" value="ECO:0007669"/>
    <property type="project" value="UniProtKB-ARBA"/>
</dbReference>
<dbReference type="PANTHER" id="PTHR47959:SF13">
    <property type="entry name" value="ATP-DEPENDENT RNA HELICASE RHLE"/>
    <property type="match status" value="1"/>
</dbReference>
<dbReference type="InterPro" id="IPR014001">
    <property type="entry name" value="Helicase_ATP-bd"/>
</dbReference>
<protein>
    <recommendedName>
        <fullName evidence="9">DEAD-box ATP-dependent RNA helicase RhpA</fullName>
        <ecNumber evidence="1">3.6.4.13</ecNumber>
    </recommendedName>
</protein>
<dbReference type="FunFam" id="3.40.50.300:FF:000108">
    <property type="entry name" value="ATP-dependent RNA helicase RhlE"/>
    <property type="match status" value="1"/>
</dbReference>
<dbReference type="SUPFAM" id="SSF52540">
    <property type="entry name" value="P-loop containing nucleoside triphosphate hydrolases"/>
    <property type="match status" value="1"/>
</dbReference>
<evidence type="ECO:0000256" key="8">
    <source>
        <dbReference type="ARBA" id="ARBA00047984"/>
    </source>
</evidence>
<evidence type="ECO:0000256" key="7">
    <source>
        <dbReference type="ARBA" id="ARBA00038437"/>
    </source>
</evidence>
<dbReference type="PROSITE" id="PS51194">
    <property type="entry name" value="HELICASE_CTER"/>
    <property type="match status" value="1"/>
</dbReference>
<evidence type="ECO:0000313" key="16">
    <source>
        <dbReference type="Proteomes" id="UP001304300"/>
    </source>
</evidence>
<organism evidence="15 16">
    <name type="scientific">Rubellicoccus peritrichatus</name>
    <dbReference type="NCBI Taxonomy" id="3080537"/>
    <lineage>
        <taxon>Bacteria</taxon>
        <taxon>Pseudomonadati</taxon>
        <taxon>Verrucomicrobiota</taxon>
        <taxon>Opitutia</taxon>
        <taxon>Puniceicoccales</taxon>
        <taxon>Cerasicoccaceae</taxon>
        <taxon>Rubellicoccus</taxon>
    </lineage>
</organism>
<dbReference type="GO" id="GO:0005524">
    <property type="term" value="F:ATP binding"/>
    <property type="evidence" value="ECO:0007669"/>
    <property type="project" value="UniProtKB-KW"/>
</dbReference>
<keyword evidence="3" id="KW-0547">Nucleotide-binding</keyword>
<dbReference type="InterPro" id="IPR050079">
    <property type="entry name" value="DEAD_box_RNA_helicase"/>
</dbReference>
<evidence type="ECO:0000259" key="14">
    <source>
        <dbReference type="PROSITE" id="PS51195"/>
    </source>
</evidence>
<dbReference type="KEGG" id="puo:RZN69_00975"/>
<dbReference type="InterPro" id="IPR014014">
    <property type="entry name" value="RNA_helicase_DEAD_Q_motif"/>
</dbReference>
<feature type="short sequence motif" description="Q motif" evidence="10">
    <location>
        <begin position="1"/>
        <end position="29"/>
    </location>
</feature>
<proteinExistence type="inferred from homology"/>
<dbReference type="CDD" id="cd18787">
    <property type="entry name" value="SF2_C_DEAD"/>
    <property type="match status" value="1"/>
</dbReference>
<dbReference type="GO" id="GO:0016787">
    <property type="term" value="F:hydrolase activity"/>
    <property type="evidence" value="ECO:0007669"/>
    <property type="project" value="UniProtKB-KW"/>
</dbReference>
<name>A0AAQ3QTS5_9BACT</name>
<evidence type="ECO:0000256" key="4">
    <source>
        <dbReference type="ARBA" id="ARBA00022801"/>
    </source>
</evidence>
<dbReference type="Pfam" id="PF00270">
    <property type="entry name" value="DEAD"/>
    <property type="match status" value="1"/>
</dbReference>
<reference evidence="15 16" key="1">
    <citation type="submission" date="2023-10" db="EMBL/GenBank/DDBJ databases">
        <title>Rubellicoccus peritrichatus gen. nov., sp. nov., isolated from an algae of coral reef tank.</title>
        <authorList>
            <person name="Luo J."/>
        </authorList>
    </citation>
    <scope>NUCLEOTIDE SEQUENCE [LARGE SCALE GENOMIC DNA]</scope>
    <source>
        <strain evidence="15 16">CR14</strain>
    </source>
</reference>
<evidence type="ECO:0000256" key="6">
    <source>
        <dbReference type="ARBA" id="ARBA00022840"/>
    </source>
</evidence>
<gene>
    <name evidence="15" type="ORF">RZN69_00975</name>
</gene>
<dbReference type="CDD" id="cd00268">
    <property type="entry name" value="DEADc"/>
    <property type="match status" value="1"/>
</dbReference>
<keyword evidence="5 15" id="KW-0347">Helicase</keyword>
<feature type="domain" description="Helicase C-terminal" evidence="13">
    <location>
        <begin position="231"/>
        <end position="380"/>
    </location>
</feature>
<evidence type="ECO:0000256" key="11">
    <source>
        <dbReference type="SAM" id="MobiDB-lite"/>
    </source>
</evidence>
<evidence type="ECO:0000256" key="2">
    <source>
        <dbReference type="ARBA" id="ARBA00022490"/>
    </source>
</evidence>
<evidence type="ECO:0000259" key="12">
    <source>
        <dbReference type="PROSITE" id="PS51192"/>
    </source>
</evidence>
<evidence type="ECO:0000256" key="5">
    <source>
        <dbReference type="ARBA" id="ARBA00022806"/>
    </source>
</evidence>
<evidence type="ECO:0000256" key="9">
    <source>
        <dbReference type="ARBA" id="ARBA00074363"/>
    </source>
</evidence>
<keyword evidence="6" id="KW-0067">ATP-binding</keyword>
<evidence type="ECO:0000256" key="1">
    <source>
        <dbReference type="ARBA" id="ARBA00012552"/>
    </source>
</evidence>
<feature type="domain" description="DEAD-box RNA helicase Q" evidence="14">
    <location>
        <begin position="1"/>
        <end position="29"/>
    </location>
</feature>
<dbReference type="Pfam" id="PF00271">
    <property type="entry name" value="Helicase_C"/>
    <property type="match status" value="1"/>
</dbReference>
<dbReference type="AlphaFoldDB" id="A0AAQ3QTS5"/>
<dbReference type="EMBL" id="CP136920">
    <property type="protein sequence ID" value="WOO41641.1"/>
    <property type="molecule type" value="Genomic_DNA"/>
</dbReference>
<dbReference type="GO" id="GO:0003724">
    <property type="term" value="F:RNA helicase activity"/>
    <property type="evidence" value="ECO:0007669"/>
    <property type="project" value="UniProtKB-EC"/>
</dbReference>